<organism evidence="1 2">
    <name type="scientific">Polyporus arcularius HHB13444</name>
    <dbReference type="NCBI Taxonomy" id="1314778"/>
    <lineage>
        <taxon>Eukaryota</taxon>
        <taxon>Fungi</taxon>
        <taxon>Dikarya</taxon>
        <taxon>Basidiomycota</taxon>
        <taxon>Agaricomycotina</taxon>
        <taxon>Agaricomycetes</taxon>
        <taxon>Polyporales</taxon>
        <taxon>Polyporaceae</taxon>
        <taxon>Polyporus</taxon>
    </lineage>
</organism>
<evidence type="ECO:0008006" key="3">
    <source>
        <dbReference type="Google" id="ProtNLM"/>
    </source>
</evidence>
<dbReference type="Gene3D" id="3.80.10.10">
    <property type="entry name" value="Ribonuclease Inhibitor"/>
    <property type="match status" value="1"/>
</dbReference>
<dbReference type="SUPFAM" id="SSF52047">
    <property type="entry name" value="RNI-like"/>
    <property type="match status" value="1"/>
</dbReference>
<dbReference type="EMBL" id="ML210976">
    <property type="protein sequence ID" value="TFK93815.1"/>
    <property type="molecule type" value="Genomic_DNA"/>
</dbReference>
<dbReference type="InParanoid" id="A0A5C3PVG6"/>
<dbReference type="AlphaFoldDB" id="A0A5C3PVG6"/>
<keyword evidence="2" id="KW-1185">Reference proteome</keyword>
<name>A0A5C3PVG6_9APHY</name>
<gene>
    <name evidence="1" type="ORF">K466DRAFT_59697</name>
</gene>
<dbReference type="Proteomes" id="UP000308197">
    <property type="component" value="Unassembled WGS sequence"/>
</dbReference>
<protein>
    <recommendedName>
        <fullName evidence="3">F-box domain-containing protein</fullName>
    </recommendedName>
</protein>
<proteinExistence type="predicted"/>
<sequence>MPGSDLLFLNDDVLRSLLELLLHAGGLNELSQTSRQVRAACMPILFRQCFRPMQVRLPEPQMFLPYSLWPHVQILVIRDDCFEKHYYDTLRFTDNCLLCGVLSGSLVERWLQRMPRLRSVTLYHREEELHGMPWSTLRAVLSLPQIREFKLHQLHFCPALRPSDELRMDSVASLTSFEYLLRKPAESYIAEPRFTNDANYSDERRALSTALGALQKTLEVLSLPTESVPMKVFSQHPWPHLRRLVIRGKPSEDLVSSVLSSVSPIPALKSLVLKFSATRTTRPGALWRGDSMAVFPCPALEELAITYPDPADQLFDHLPLTLHTLSLCCWRHLYHEFLTPYRSWVPSDGPRFSLLLSSSQMRGILNRSRTPGLVQLTLEYRADDREEELLHHVAQAYPRLTYLKLIRFRPRGVDTVQVERMAQALSPLAHIHELKIHLDLPEMPLPGAFMMRSASGGYSLSAMERFRPIVDETVNVFARELSSSVKFISMITPTASCSTWARFRVVDGRAQQQEE</sequence>
<dbReference type="InterPro" id="IPR032675">
    <property type="entry name" value="LRR_dom_sf"/>
</dbReference>
<reference evidence="1 2" key="1">
    <citation type="journal article" date="2019" name="Nat. Ecol. Evol.">
        <title>Megaphylogeny resolves global patterns of mushroom evolution.</title>
        <authorList>
            <person name="Varga T."/>
            <person name="Krizsan K."/>
            <person name="Foldi C."/>
            <person name="Dima B."/>
            <person name="Sanchez-Garcia M."/>
            <person name="Sanchez-Ramirez S."/>
            <person name="Szollosi G.J."/>
            <person name="Szarkandi J.G."/>
            <person name="Papp V."/>
            <person name="Albert L."/>
            <person name="Andreopoulos W."/>
            <person name="Angelini C."/>
            <person name="Antonin V."/>
            <person name="Barry K.W."/>
            <person name="Bougher N.L."/>
            <person name="Buchanan P."/>
            <person name="Buyck B."/>
            <person name="Bense V."/>
            <person name="Catcheside P."/>
            <person name="Chovatia M."/>
            <person name="Cooper J."/>
            <person name="Damon W."/>
            <person name="Desjardin D."/>
            <person name="Finy P."/>
            <person name="Geml J."/>
            <person name="Haridas S."/>
            <person name="Hughes K."/>
            <person name="Justo A."/>
            <person name="Karasinski D."/>
            <person name="Kautmanova I."/>
            <person name="Kiss B."/>
            <person name="Kocsube S."/>
            <person name="Kotiranta H."/>
            <person name="LaButti K.M."/>
            <person name="Lechner B.E."/>
            <person name="Liimatainen K."/>
            <person name="Lipzen A."/>
            <person name="Lukacs Z."/>
            <person name="Mihaltcheva S."/>
            <person name="Morgado L.N."/>
            <person name="Niskanen T."/>
            <person name="Noordeloos M.E."/>
            <person name="Ohm R.A."/>
            <person name="Ortiz-Santana B."/>
            <person name="Ovrebo C."/>
            <person name="Racz N."/>
            <person name="Riley R."/>
            <person name="Savchenko A."/>
            <person name="Shiryaev A."/>
            <person name="Soop K."/>
            <person name="Spirin V."/>
            <person name="Szebenyi C."/>
            <person name="Tomsovsky M."/>
            <person name="Tulloss R.E."/>
            <person name="Uehling J."/>
            <person name="Grigoriev I.V."/>
            <person name="Vagvolgyi C."/>
            <person name="Papp T."/>
            <person name="Martin F.M."/>
            <person name="Miettinen O."/>
            <person name="Hibbett D.S."/>
            <person name="Nagy L.G."/>
        </authorList>
    </citation>
    <scope>NUCLEOTIDE SEQUENCE [LARGE SCALE GENOMIC DNA]</scope>
    <source>
        <strain evidence="1 2">HHB13444</strain>
    </source>
</reference>
<accession>A0A5C3PVG6</accession>
<evidence type="ECO:0000313" key="2">
    <source>
        <dbReference type="Proteomes" id="UP000308197"/>
    </source>
</evidence>
<evidence type="ECO:0000313" key="1">
    <source>
        <dbReference type="EMBL" id="TFK93815.1"/>
    </source>
</evidence>